<organism evidence="1 2">
    <name type="scientific">Brugia timori</name>
    <dbReference type="NCBI Taxonomy" id="42155"/>
    <lineage>
        <taxon>Eukaryota</taxon>
        <taxon>Metazoa</taxon>
        <taxon>Ecdysozoa</taxon>
        <taxon>Nematoda</taxon>
        <taxon>Chromadorea</taxon>
        <taxon>Rhabditida</taxon>
        <taxon>Spirurina</taxon>
        <taxon>Spiruromorpha</taxon>
        <taxon>Filarioidea</taxon>
        <taxon>Onchocercidae</taxon>
        <taxon>Brugia</taxon>
    </lineage>
</organism>
<evidence type="ECO:0000313" key="1">
    <source>
        <dbReference type="EMBL" id="VDO56806.1"/>
    </source>
</evidence>
<gene>
    <name evidence="1" type="ORF">BTMF_LOCUS15982</name>
</gene>
<dbReference type="EMBL" id="UZAG01023459">
    <property type="protein sequence ID" value="VDO56806.1"/>
    <property type="molecule type" value="Genomic_DNA"/>
</dbReference>
<reference evidence="1 2" key="1">
    <citation type="submission" date="2018-11" db="EMBL/GenBank/DDBJ databases">
        <authorList>
            <consortium name="Pathogen Informatics"/>
        </authorList>
    </citation>
    <scope>NUCLEOTIDE SEQUENCE [LARGE SCALE GENOMIC DNA]</scope>
</reference>
<evidence type="ECO:0000313" key="2">
    <source>
        <dbReference type="Proteomes" id="UP000280834"/>
    </source>
</evidence>
<protein>
    <submittedName>
        <fullName evidence="1">Uncharacterized protein</fullName>
    </submittedName>
</protein>
<accession>A0A3P7W7S8</accession>
<sequence length="36" mass="4164">MLSAIVIESQWSRYCCTFSYIRCCCCCDRSPVTATY</sequence>
<dbReference type="AlphaFoldDB" id="A0A3P7W7S8"/>
<proteinExistence type="predicted"/>
<dbReference type="Proteomes" id="UP000280834">
    <property type="component" value="Unassembled WGS sequence"/>
</dbReference>
<name>A0A3P7W7S8_9BILA</name>
<keyword evidence="2" id="KW-1185">Reference proteome</keyword>